<name>A0ABR1JFE1_9AGAR</name>
<feature type="signal peptide" evidence="5">
    <location>
        <begin position="1"/>
        <end position="22"/>
    </location>
</feature>
<dbReference type="EMBL" id="JBANRG010000021">
    <property type="protein sequence ID" value="KAK7456349.1"/>
    <property type="molecule type" value="Genomic_DNA"/>
</dbReference>
<keyword evidence="3 5" id="KW-0732">Signal</keyword>
<feature type="domain" description="CFEM" evidence="6">
    <location>
        <begin position="3"/>
        <end position="104"/>
    </location>
</feature>
<evidence type="ECO:0000313" key="8">
    <source>
        <dbReference type="Proteomes" id="UP001498398"/>
    </source>
</evidence>
<evidence type="ECO:0000256" key="5">
    <source>
        <dbReference type="SAM" id="SignalP"/>
    </source>
</evidence>
<dbReference type="PROSITE" id="PS52012">
    <property type="entry name" value="CFEM"/>
    <property type="match status" value="1"/>
</dbReference>
<dbReference type="Proteomes" id="UP001498398">
    <property type="component" value="Unassembled WGS sequence"/>
</dbReference>
<sequence length="104" mass="10577">MISNTKFAMLTAILAAAVIVNTQNTTGISQCIIDCVTPAATDNGCSSFADLQCVCTSSDFQSAALSCLQANCTTAQIQEADNLQTSNCANITTSTAIVSATATA</sequence>
<reference evidence="7 8" key="1">
    <citation type="submission" date="2024-01" db="EMBL/GenBank/DDBJ databases">
        <title>A draft genome for the cacao thread blight pathogen Marasmiellus scandens.</title>
        <authorList>
            <person name="Baruah I.K."/>
            <person name="Leung J."/>
            <person name="Bukari Y."/>
            <person name="Amoako-Attah I."/>
            <person name="Meinhardt L.W."/>
            <person name="Bailey B.A."/>
            <person name="Cohen S.P."/>
        </authorList>
    </citation>
    <scope>NUCLEOTIDE SEQUENCE [LARGE SCALE GENOMIC DNA]</scope>
    <source>
        <strain evidence="7 8">GH-19</strain>
    </source>
</reference>
<evidence type="ECO:0000256" key="3">
    <source>
        <dbReference type="ARBA" id="ARBA00022729"/>
    </source>
</evidence>
<evidence type="ECO:0000256" key="4">
    <source>
        <dbReference type="ARBA" id="ARBA00023157"/>
    </source>
</evidence>
<feature type="chain" id="PRO_5047128198" description="CFEM domain-containing protein" evidence="5">
    <location>
        <begin position="23"/>
        <end position="104"/>
    </location>
</feature>
<evidence type="ECO:0000256" key="1">
    <source>
        <dbReference type="ARBA" id="ARBA00004613"/>
    </source>
</evidence>
<comment type="subcellular location">
    <subcellularLocation>
        <location evidence="1">Secreted</location>
    </subcellularLocation>
</comment>
<dbReference type="Pfam" id="PF05730">
    <property type="entry name" value="CFEM"/>
    <property type="match status" value="1"/>
</dbReference>
<accession>A0ABR1JFE1</accession>
<organism evidence="7 8">
    <name type="scientific">Marasmiellus scandens</name>
    <dbReference type="NCBI Taxonomy" id="2682957"/>
    <lineage>
        <taxon>Eukaryota</taxon>
        <taxon>Fungi</taxon>
        <taxon>Dikarya</taxon>
        <taxon>Basidiomycota</taxon>
        <taxon>Agaricomycotina</taxon>
        <taxon>Agaricomycetes</taxon>
        <taxon>Agaricomycetidae</taxon>
        <taxon>Agaricales</taxon>
        <taxon>Marasmiineae</taxon>
        <taxon>Omphalotaceae</taxon>
        <taxon>Marasmiellus</taxon>
    </lineage>
</organism>
<dbReference type="SMART" id="SM00747">
    <property type="entry name" value="CFEM"/>
    <property type="match status" value="1"/>
</dbReference>
<keyword evidence="2" id="KW-0964">Secreted</keyword>
<keyword evidence="4" id="KW-1015">Disulfide bond</keyword>
<protein>
    <recommendedName>
        <fullName evidence="6">CFEM domain-containing protein</fullName>
    </recommendedName>
</protein>
<comment type="caution">
    <text evidence="7">The sequence shown here is derived from an EMBL/GenBank/DDBJ whole genome shotgun (WGS) entry which is preliminary data.</text>
</comment>
<evidence type="ECO:0000313" key="7">
    <source>
        <dbReference type="EMBL" id="KAK7456349.1"/>
    </source>
</evidence>
<gene>
    <name evidence="7" type="ORF">VKT23_010596</name>
</gene>
<keyword evidence="8" id="KW-1185">Reference proteome</keyword>
<proteinExistence type="predicted"/>
<dbReference type="InterPro" id="IPR008427">
    <property type="entry name" value="Extracellular_membr_CFEM_dom"/>
</dbReference>
<evidence type="ECO:0000259" key="6">
    <source>
        <dbReference type="PROSITE" id="PS52012"/>
    </source>
</evidence>
<evidence type="ECO:0000256" key="2">
    <source>
        <dbReference type="ARBA" id="ARBA00022525"/>
    </source>
</evidence>